<dbReference type="Proteomes" id="UP001549104">
    <property type="component" value="Unassembled WGS sequence"/>
</dbReference>
<reference evidence="1 2" key="1">
    <citation type="submission" date="2024-06" db="EMBL/GenBank/DDBJ databases">
        <title>Sorghum-associated microbial communities from plants grown in Nebraska, USA.</title>
        <authorList>
            <person name="Schachtman D."/>
        </authorList>
    </citation>
    <scope>NUCLEOTIDE SEQUENCE [LARGE SCALE GENOMIC DNA]</scope>
    <source>
        <strain evidence="1 2">1288</strain>
    </source>
</reference>
<proteinExistence type="predicted"/>
<name>A0ABV2K9T7_SPOPS</name>
<keyword evidence="2" id="KW-1185">Reference proteome</keyword>
<accession>A0ABV2K9T7</accession>
<organism evidence="1 2">
    <name type="scientific">Sporosarcina psychrophila</name>
    <name type="common">Bacillus psychrophilus</name>
    <dbReference type="NCBI Taxonomy" id="1476"/>
    <lineage>
        <taxon>Bacteria</taxon>
        <taxon>Bacillati</taxon>
        <taxon>Bacillota</taxon>
        <taxon>Bacilli</taxon>
        <taxon>Bacillales</taxon>
        <taxon>Caryophanaceae</taxon>
        <taxon>Sporosarcina</taxon>
    </lineage>
</organism>
<evidence type="ECO:0000313" key="1">
    <source>
        <dbReference type="EMBL" id="MET3657832.1"/>
    </source>
</evidence>
<evidence type="ECO:0000313" key="2">
    <source>
        <dbReference type="Proteomes" id="UP001549104"/>
    </source>
</evidence>
<gene>
    <name evidence="1" type="ORF">ABIC55_002929</name>
</gene>
<protein>
    <submittedName>
        <fullName evidence="1">Uncharacterized protein</fullName>
    </submittedName>
</protein>
<comment type="caution">
    <text evidence="1">The sequence shown here is derived from an EMBL/GenBank/DDBJ whole genome shotgun (WGS) entry which is preliminary data.</text>
</comment>
<dbReference type="EMBL" id="JBEPME010000004">
    <property type="protein sequence ID" value="MET3657832.1"/>
    <property type="molecule type" value="Genomic_DNA"/>
</dbReference>
<sequence>MKRLIQMQFFIISPSTISIGSPQNGKALNEGKKRL</sequence>